<keyword evidence="2" id="KW-1185">Reference proteome</keyword>
<comment type="caution">
    <text evidence="1">The sequence shown here is derived from an EMBL/GenBank/DDBJ whole genome shotgun (WGS) entry which is preliminary data.</text>
</comment>
<dbReference type="Proteomes" id="UP001206639">
    <property type="component" value="Unassembled WGS sequence"/>
</dbReference>
<evidence type="ECO:0000313" key="1">
    <source>
        <dbReference type="EMBL" id="MCT7660700.1"/>
    </source>
</evidence>
<evidence type="ECO:0000313" key="2">
    <source>
        <dbReference type="Proteomes" id="UP001206639"/>
    </source>
</evidence>
<proteinExistence type="predicted"/>
<reference evidence="2" key="1">
    <citation type="submission" date="2023-07" db="EMBL/GenBank/DDBJ databases">
        <authorList>
            <person name="Deng Y."/>
            <person name="Zhang Y.-Q."/>
        </authorList>
    </citation>
    <scope>NUCLEOTIDE SEQUENCE [LARGE SCALE GENOMIC DNA]</scope>
    <source>
        <strain evidence="2">CPCC 205710</strain>
    </source>
</reference>
<accession>A0ABT2MH50</accession>
<sequence length="60" mass="6515">MGWFDERNGFKAIAPDKGVDRVAAASFATALGLPGRPPTRNLRPVDAYDIENARRICAAQ</sequence>
<organism evidence="1 2">
    <name type="scientific">Mycobacterium deserti</name>
    <dbReference type="NCBI Taxonomy" id="2978347"/>
    <lineage>
        <taxon>Bacteria</taxon>
        <taxon>Bacillati</taxon>
        <taxon>Actinomycetota</taxon>
        <taxon>Actinomycetes</taxon>
        <taxon>Mycobacteriales</taxon>
        <taxon>Mycobacteriaceae</taxon>
        <taxon>Mycobacterium</taxon>
    </lineage>
</organism>
<dbReference type="RefSeq" id="WP_260994780.1">
    <property type="nucleotide sequence ID" value="NZ_JAODWD010000005.1"/>
</dbReference>
<gene>
    <name evidence="1" type="ORF">N4S67_20045</name>
</gene>
<dbReference type="EMBL" id="JAODWD010000005">
    <property type="protein sequence ID" value="MCT7660700.1"/>
    <property type="molecule type" value="Genomic_DNA"/>
</dbReference>
<protein>
    <submittedName>
        <fullName evidence="1">Uncharacterized protein</fullName>
    </submittedName>
</protein>
<name>A0ABT2MH50_9MYCO</name>